<dbReference type="Pfam" id="PF00015">
    <property type="entry name" value="MCPsignal"/>
    <property type="match status" value="1"/>
</dbReference>
<keyword evidence="6" id="KW-1133">Transmembrane helix</keyword>
<dbReference type="InterPro" id="IPR003660">
    <property type="entry name" value="HAMP_dom"/>
</dbReference>
<evidence type="ECO:0000256" key="2">
    <source>
        <dbReference type="ARBA" id="ARBA00022500"/>
    </source>
</evidence>
<keyword evidence="9" id="KW-0675">Receptor</keyword>
<dbReference type="InterPro" id="IPR047347">
    <property type="entry name" value="YvaQ-like_sensor"/>
</dbReference>
<dbReference type="Gene3D" id="1.10.287.950">
    <property type="entry name" value="Methyl-accepting chemotaxis protein"/>
    <property type="match status" value="1"/>
</dbReference>
<dbReference type="InterPro" id="IPR004090">
    <property type="entry name" value="Chemotax_Me-accpt_rcpt"/>
</dbReference>
<evidence type="ECO:0000313" key="9">
    <source>
        <dbReference type="EMBL" id="SCX36216.1"/>
    </source>
</evidence>
<feature type="transmembrane region" description="Helical" evidence="6">
    <location>
        <begin position="196"/>
        <end position="217"/>
    </location>
</feature>
<dbReference type="AlphaFoldDB" id="A0A1R3U3C9"/>
<name>A0A1R3U3C9_9HYPH</name>
<protein>
    <submittedName>
        <fullName evidence="9">Aspartate chemoreceptor protein</fullName>
    </submittedName>
</protein>
<dbReference type="Pfam" id="PF00672">
    <property type="entry name" value="HAMP"/>
    <property type="match status" value="1"/>
</dbReference>
<dbReference type="GO" id="GO:0006935">
    <property type="term" value="P:chemotaxis"/>
    <property type="evidence" value="ECO:0007669"/>
    <property type="project" value="UniProtKB-KW"/>
</dbReference>
<dbReference type="STRING" id="1907666.DSM25559_5367"/>
<dbReference type="GO" id="GO:0005886">
    <property type="term" value="C:plasma membrane"/>
    <property type="evidence" value="ECO:0007669"/>
    <property type="project" value="TreeGrafter"/>
</dbReference>
<feature type="compositionally biased region" description="Polar residues" evidence="5">
    <location>
        <begin position="635"/>
        <end position="649"/>
    </location>
</feature>
<dbReference type="SUPFAM" id="SSF58104">
    <property type="entry name" value="Methyl-accepting chemotaxis protein (MCP) signaling domain"/>
    <property type="match status" value="1"/>
</dbReference>
<dbReference type="InterPro" id="IPR051310">
    <property type="entry name" value="MCP_chemotaxis"/>
</dbReference>
<keyword evidence="2" id="KW-0145">Chemotaxis</keyword>
<dbReference type="PANTHER" id="PTHR43531:SF11">
    <property type="entry name" value="METHYL-ACCEPTING CHEMOTAXIS PROTEIN 3"/>
    <property type="match status" value="1"/>
</dbReference>
<sequence>MGFILRMGILGRLSAAFGFVLLLMLGLTVFSVSQVDGISRNLQTINEVNSVKQRHAINFRGSVHDRAIAVRDVVLVTTPGELQAEVALIDKLAKAYADNEVQLTTMLGGRSDTAADERAIASEIAAIQTKTNPLVAEIIALTQNGNTTEAEILLMEKARPYFVEWLAAINRFIDYQEDKNKAVGADVTDIAESFTFLQATGLAFALLLAGISIWFVITSVTRPLSALAAAMGSLSHGNLDVTIYGEGRQDEVGAMASNVAIFRDNARERVRLEEEVTANLSRSEKERKEREQRQAQEATEVQFAVDSIGHALGQLADGKLNFRITQRFAERLDPVRADFNEAVTKLEDALRRVGQNAQAINAGSNQIRAAADDLSKRTEQQAASVEETAAALEQITTTVTDSSWRAEEAGKLVIQTRQSAERSGEIVSRAVHAMHEIETSSNEISNIIGVIDEIAFQTNLLALNAGVEAARAGEAGKGFAVVAQEVRELAQRSAGAAKEIKGLISKSGTQVKNGVGLVMETGKALEEIVSQVQAVTTNVTAIAEGAKEQATGLKEINHAVNAMDQGTQQNAAMVEQSTAASRSLAQEAEALFQLIARFELGQAASGMGPRRIYETSSASAPSPARRLVARGASSIRGSTATKQQQWEEF</sequence>
<evidence type="ECO:0000256" key="3">
    <source>
        <dbReference type="ARBA" id="ARBA00029447"/>
    </source>
</evidence>
<feature type="domain" description="Methyl-accepting transducer" evidence="7">
    <location>
        <begin position="356"/>
        <end position="585"/>
    </location>
</feature>
<dbReference type="PANTHER" id="PTHR43531">
    <property type="entry name" value="PROTEIN ICFG"/>
    <property type="match status" value="1"/>
</dbReference>
<dbReference type="InterPro" id="IPR004089">
    <property type="entry name" value="MCPsignal_dom"/>
</dbReference>
<dbReference type="SMART" id="SM00283">
    <property type="entry name" value="MA"/>
    <property type="match status" value="1"/>
</dbReference>
<feature type="domain" description="HAMP" evidence="8">
    <location>
        <begin position="299"/>
        <end position="351"/>
    </location>
</feature>
<evidence type="ECO:0000313" key="10">
    <source>
        <dbReference type="Proteomes" id="UP000187891"/>
    </source>
</evidence>
<dbReference type="Gene3D" id="6.10.340.10">
    <property type="match status" value="1"/>
</dbReference>
<dbReference type="EMBL" id="FMUE01000028">
    <property type="protein sequence ID" value="SCX36216.1"/>
    <property type="molecule type" value="Genomic_DNA"/>
</dbReference>
<feature type="compositionally biased region" description="Basic and acidic residues" evidence="5">
    <location>
        <begin position="282"/>
        <end position="294"/>
    </location>
</feature>
<accession>A0A1R3U3C9</accession>
<feature type="domain" description="HAMP" evidence="8">
    <location>
        <begin position="218"/>
        <end position="271"/>
    </location>
</feature>
<dbReference type="PROSITE" id="PS50111">
    <property type="entry name" value="CHEMOTAXIS_TRANSDUC_2"/>
    <property type="match status" value="1"/>
</dbReference>
<dbReference type="CDD" id="cd19411">
    <property type="entry name" value="MCP2201-like_sensor"/>
    <property type="match status" value="1"/>
</dbReference>
<evidence type="ECO:0000256" key="4">
    <source>
        <dbReference type="PROSITE-ProRule" id="PRU00284"/>
    </source>
</evidence>
<comment type="similarity">
    <text evidence="3">Belongs to the methyl-accepting chemotaxis (MCP) protein family.</text>
</comment>
<organism evidence="9 10">
    <name type="scientific">Agrobacterium rosae</name>
    <dbReference type="NCBI Taxonomy" id="1972867"/>
    <lineage>
        <taxon>Bacteria</taxon>
        <taxon>Pseudomonadati</taxon>
        <taxon>Pseudomonadota</taxon>
        <taxon>Alphaproteobacteria</taxon>
        <taxon>Hyphomicrobiales</taxon>
        <taxon>Rhizobiaceae</taxon>
        <taxon>Rhizobium/Agrobacterium group</taxon>
        <taxon>Agrobacterium</taxon>
    </lineage>
</organism>
<dbReference type="CDD" id="cd11386">
    <property type="entry name" value="MCP_signal"/>
    <property type="match status" value="1"/>
</dbReference>
<dbReference type="GO" id="GO:0007165">
    <property type="term" value="P:signal transduction"/>
    <property type="evidence" value="ECO:0007669"/>
    <property type="project" value="UniProtKB-KW"/>
</dbReference>
<dbReference type="GO" id="GO:0004888">
    <property type="term" value="F:transmembrane signaling receptor activity"/>
    <property type="evidence" value="ECO:0007669"/>
    <property type="project" value="InterPro"/>
</dbReference>
<dbReference type="FunFam" id="1.10.287.950:FF:000001">
    <property type="entry name" value="Methyl-accepting chemotaxis sensory transducer"/>
    <property type="match status" value="1"/>
</dbReference>
<dbReference type="PROSITE" id="PS50885">
    <property type="entry name" value="HAMP"/>
    <property type="match status" value="2"/>
</dbReference>
<dbReference type="PRINTS" id="PR00260">
    <property type="entry name" value="CHEMTRNSDUCR"/>
</dbReference>
<feature type="region of interest" description="Disordered" evidence="5">
    <location>
        <begin position="279"/>
        <end position="298"/>
    </location>
</feature>
<gene>
    <name evidence="9" type="primary">tar_13</name>
    <name evidence="9" type="ORF">DSM25559_5367</name>
</gene>
<evidence type="ECO:0000259" key="8">
    <source>
        <dbReference type="PROSITE" id="PS50885"/>
    </source>
</evidence>
<dbReference type="SMART" id="SM00304">
    <property type="entry name" value="HAMP"/>
    <property type="match status" value="2"/>
</dbReference>
<dbReference type="Proteomes" id="UP000187891">
    <property type="component" value="Unassembled WGS sequence"/>
</dbReference>
<comment type="subcellular location">
    <subcellularLocation>
        <location evidence="1">Membrane</location>
    </subcellularLocation>
</comment>
<dbReference type="CDD" id="cd06225">
    <property type="entry name" value="HAMP"/>
    <property type="match status" value="1"/>
</dbReference>
<feature type="region of interest" description="Disordered" evidence="5">
    <location>
        <begin position="613"/>
        <end position="649"/>
    </location>
</feature>
<reference evidence="10" key="1">
    <citation type="submission" date="2016-10" db="EMBL/GenBank/DDBJ databases">
        <authorList>
            <person name="Wibberg D."/>
        </authorList>
    </citation>
    <scope>NUCLEOTIDE SEQUENCE [LARGE SCALE GENOMIC DNA]</scope>
</reference>
<keyword evidence="6" id="KW-0812">Transmembrane</keyword>
<keyword evidence="4" id="KW-0807">Transducer</keyword>
<dbReference type="Pfam" id="PF12729">
    <property type="entry name" value="4HB_MCP_1"/>
    <property type="match status" value="1"/>
</dbReference>
<proteinExistence type="inferred from homology"/>
<evidence type="ECO:0000256" key="5">
    <source>
        <dbReference type="SAM" id="MobiDB-lite"/>
    </source>
</evidence>
<evidence type="ECO:0000256" key="6">
    <source>
        <dbReference type="SAM" id="Phobius"/>
    </source>
</evidence>
<keyword evidence="6" id="KW-0472">Membrane</keyword>
<evidence type="ECO:0000259" key="7">
    <source>
        <dbReference type="PROSITE" id="PS50111"/>
    </source>
</evidence>
<dbReference type="InterPro" id="IPR024478">
    <property type="entry name" value="HlyB_4HB_MCP"/>
</dbReference>
<evidence type="ECO:0000256" key="1">
    <source>
        <dbReference type="ARBA" id="ARBA00004370"/>
    </source>
</evidence>